<keyword evidence="1 8" id="KW-0808">Transferase</keyword>
<comment type="caution">
    <text evidence="8">The sequence shown here is derived from an EMBL/GenBank/DDBJ whole genome shotgun (WGS) entry which is preliminary data.</text>
</comment>
<dbReference type="PANTHER" id="PTHR43584:SF3">
    <property type="entry name" value="BIFUNCTIONAL PROTEIN GLMU"/>
    <property type="match status" value="1"/>
</dbReference>
<dbReference type="GO" id="GO:0003977">
    <property type="term" value="F:UDP-N-acetylglucosamine diphosphorylase activity"/>
    <property type="evidence" value="ECO:0007669"/>
    <property type="project" value="UniProtKB-EC"/>
</dbReference>
<evidence type="ECO:0000256" key="5">
    <source>
        <dbReference type="ARBA" id="ARBA00048493"/>
    </source>
</evidence>
<comment type="catalytic activity">
    <reaction evidence="4">
        <text>alpha-D-glucosamine 1-phosphate + acetyl-CoA = N-acetyl-alpha-D-glucosamine 1-phosphate + CoA + H(+)</text>
        <dbReference type="Rhea" id="RHEA:13725"/>
        <dbReference type="ChEBI" id="CHEBI:15378"/>
        <dbReference type="ChEBI" id="CHEBI:57287"/>
        <dbReference type="ChEBI" id="CHEBI:57288"/>
        <dbReference type="ChEBI" id="CHEBI:57776"/>
        <dbReference type="ChEBI" id="CHEBI:58516"/>
        <dbReference type="EC" id="2.3.1.157"/>
    </reaction>
</comment>
<evidence type="ECO:0000313" key="9">
    <source>
        <dbReference type="Proteomes" id="UP000319783"/>
    </source>
</evidence>
<comment type="catalytic activity">
    <reaction evidence="5">
        <text>N-acetyl-alpha-D-glucosamine 1-phosphate + UTP + H(+) = UDP-N-acetyl-alpha-D-glucosamine + diphosphate</text>
        <dbReference type="Rhea" id="RHEA:13509"/>
        <dbReference type="ChEBI" id="CHEBI:15378"/>
        <dbReference type="ChEBI" id="CHEBI:33019"/>
        <dbReference type="ChEBI" id="CHEBI:46398"/>
        <dbReference type="ChEBI" id="CHEBI:57705"/>
        <dbReference type="ChEBI" id="CHEBI:57776"/>
        <dbReference type="EC" id="2.7.7.23"/>
    </reaction>
</comment>
<keyword evidence="2" id="KW-0548">Nucleotidyltransferase</keyword>
<evidence type="ECO:0000256" key="6">
    <source>
        <dbReference type="ARBA" id="ARBA00049628"/>
    </source>
</evidence>
<dbReference type="EMBL" id="SULG01000051">
    <property type="protein sequence ID" value="TLD41355.1"/>
    <property type="molecule type" value="Genomic_DNA"/>
</dbReference>
<evidence type="ECO:0000256" key="1">
    <source>
        <dbReference type="ARBA" id="ARBA00022679"/>
    </source>
</evidence>
<dbReference type="SUPFAM" id="SSF53448">
    <property type="entry name" value="Nucleotide-diphospho-sugar transferases"/>
    <property type="match status" value="1"/>
</dbReference>
<evidence type="ECO:0000313" key="8">
    <source>
        <dbReference type="EMBL" id="TLD41355.1"/>
    </source>
</evidence>
<dbReference type="InterPro" id="IPR029044">
    <property type="entry name" value="Nucleotide-diphossugar_trans"/>
</dbReference>
<dbReference type="AlphaFoldDB" id="A0A533Q9N2"/>
<name>A0A533Q9N2_9BACT</name>
<dbReference type="PANTHER" id="PTHR43584">
    <property type="entry name" value="NUCLEOTIDYL TRANSFERASE"/>
    <property type="match status" value="1"/>
</dbReference>
<evidence type="ECO:0000256" key="3">
    <source>
        <dbReference type="ARBA" id="ARBA00023315"/>
    </source>
</evidence>
<evidence type="ECO:0000256" key="2">
    <source>
        <dbReference type="ARBA" id="ARBA00022695"/>
    </source>
</evidence>
<organism evidence="8 9">
    <name type="scientific">Candidatus Jettenia ecosi</name>
    <dbReference type="NCBI Taxonomy" id="2494326"/>
    <lineage>
        <taxon>Bacteria</taxon>
        <taxon>Pseudomonadati</taxon>
        <taxon>Planctomycetota</taxon>
        <taxon>Candidatus Brocadiia</taxon>
        <taxon>Candidatus Brocadiales</taxon>
        <taxon>Candidatus Brocadiaceae</taxon>
        <taxon>Candidatus Jettenia</taxon>
    </lineage>
</organism>
<protein>
    <submittedName>
        <fullName evidence="8">N-acetylglucosamine-1-phosphate uridyltransferase</fullName>
    </submittedName>
</protein>
<comment type="function">
    <text evidence="6">Catalyzes the last two sequential reactions in the de novo biosynthetic pathway for UDP-N-acetylglucosamine (UDP-GlcNAc). The C-terminal domain catalyzes the transfer of acetyl group from acetyl coenzyme A to glucosamine-1-phosphate (GlcN-1-P) to produce N-acetylglucosamine-1-phosphate (GlcNAc-1-P), which is converted into UDP-GlcNAc by the transfer of uridine 5-monophosphate (from uridine 5-triphosphate), a reaction catalyzed by the N-terminal domain.</text>
</comment>
<dbReference type="Gene3D" id="3.90.550.10">
    <property type="entry name" value="Spore Coat Polysaccharide Biosynthesis Protein SpsA, Chain A"/>
    <property type="match status" value="1"/>
</dbReference>
<dbReference type="Pfam" id="PF00483">
    <property type="entry name" value="NTP_transferase"/>
    <property type="match status" value="1"/>
</dbReference>
<dbReference type="Proteomes" id="UP000319783">
    <property type="component" value="Unassembled WGS sequence"/>
</dbReference>
<dbReference type="InterPro" id="IPR005835">
    <property type="entry name" value="NTP_transferase_dom"/>
</dbReference>
<keyword evidence="3" id="KW-0012">Acyltransferase</keyword>
<sequence length="97" mass="10737">MEENKEAVKDNLKKMSVEIAEQYEQLGTAHAVMSARHLLPNKTDAIIVLNDDTPPVKPQTLKKLITINTETEADVTLLTACLDKPRGYGRISSFVEG</sequence>
<feature type="domain" description="Nucleotidyl transferase" evidence="7">
    <location>
        <begin position="8"/>
        <end position="92"/>
    </location>
</feature>
<dbReference type="GO" id="GO:0019134">
    <property type="term" value="F:glucosamine-1-phosphate N-acetyltransferase activity"/>
    <property type="evidence" value="ECO:0007669"/>
    <property type="project" value="UniProtKB-EC"/>
</dbReference>
<evidence type="ECO:0000259" key="7">
    <source>
        <dbReference type="Pfam" id="PF00483"/>
    </source>
</evidence>
<reference evidence="8 9" key="1">
    <citation type="submission" date="2019-04" db="EMBL/GenBank/DDBJ databases">
        <title>Genome of a novel bacterium Candidatus Jettenia ecosi reconstructed from metagenome of an anammox bioreactor.</title>
        <authorList>
            <person name="Mardanov A.V."/>
            <person name="Beletsky A.V."/>
            <person name="Ravin N.V."/>
            <person name="Botchkova E.A."/>
            <person name="Litti Y.V."/>
            <person name="Nozhevnikova A.N."/>
        </authorList>
    </citation>
    <scope>NUCLEOTIDE SEQUENCE [LARGE SCALE GENOMIC DNA]</scope>
    <source>
        <strain evidence="8">J2</strain>
    </source>
</reference>
<dbReference type="InterPro" id="IPR050065">
    <property type="entry name" value="GlmU-like"/>
</dbReference>
<evidence type="ECO:0000256" key="4">
    <source>
        <dbReference type="ARBA" id="ARBA00048247"/>
    </source>
</evidence>
<proteinExistence type="predicted"/>
<accession>A0A533Q9N2</accession>
<gene>
    <name evidence="8" type="ORF">JETT_2362</name>
</gene>